<sequence>MSRCTSLRAVVSYYKGWVKKWCELVPKAVACLERDIEDLLVFFQEKKKLWKKLRTTNVIEGLFKELHRRTRPMSIFVNVASCERIIFALFNKYNKKWKEHRYVSIH</sequence>
<reference evidence="7" key="1">
    <citation type="journal article" date="2020" name="mSystems">
        <title>Genome- and Community-Level Interaction Insights into Carbon Utilization and Element Cycling Functions of Hydrothermarchaeota in Hydrothermal Sediment.</title>
        <authorList>
            <person name="Zhou Z."/>
            <person name="Liu Y."/>
            <person name="Xu W."/>
            <person name="Pan J."/>
            <person name="Luo Z.H."/>
            <person name="Li M."/>
        </authorList>
    </citation>
    <scope>NUCLEOTIDE SEQUENCE [LARGE SCALE GENOMIC DNA]</scope>
    <source>
        <strain evidence="7">SpSt-258</strain>
    </source>
</reference>
<evidence type="ECO:0000256" key="2">
    <source>
        <dbReference type="ARBA" id="ARBA00010961"/>
    </source>
</evidence>
<gene>
    <name evidence="7" type="ORF">ENP86_07980</name>
</gene>
<dbReference type="Pfam" id="PF00872">
    <property type="entry name" value="Transposase_mut"/>
    <property type="match status" value="1"/>
</dbReference>
<evidence type="ECO:0000256" key="5">
    <source>
        <dbReference type="ARBA" id="ARBA00023172"/>
    </source>
</evidence>
<protein>
    <recommendedName>
        <fullName evidence="6">Mutator family transposase</fullName>
    </recommendedName>
</protein>
<dbReference type="PANTHER" id="PTHR33217:SF7">
    <property type="entry name" value="TRANSPOSASE FOR INSERTION SEQUENCE ELEMENT IS1081"/>
    <property type="match status" value="1"/>
</dbReference>
<dbReference type="GO" id="GO:0003677">
    <property type="term" value="F:DNA binding"/>
    <property type="evidence" value="ECO:0007669"/>
    <property type="project" value="UniProtKB-UniRule"/>
</dbReference>
<evidence type="ECO:0000256" key="6">
    <source>
        <dbReference type="RuleBase" id="RU365089"/>
    </source>
</evidence>
<comment type="function">
    <text evidence="1 6">Required for the transposition of the insertion element.</text>
</comment>
<accession>A0A7V0Z6F9</accession>
<dbReference type="InterPro" id="IPR001207">
    <property type="entry name" value="Transposase_mutator"/>
</dbReference>
<keyword evidence="5 6" id="KW-0233">DNA recombination</keyword>
<dbReference type="EMBL" id="DSKY01000020">
    <property type="protein sequence ID" value="HDY59473.1"/>
    <property type="molecule type" value="Genomic_DNA"/>
</dbReference>
<proteinExistence type="inferred from homology"/>
<evidence type="ECO:0000313" key="7">
    <source>
        <dbReference type="EMBL" id="HDY59473.1"/>
    </source>
</evidence>
<comment type="caution">
    <text evidence="7">The sequence shown here is derived from an EMBL/GenBank/DDBJ whole genome shotgun (WGS) entry which is preliminary data.</text>
</comment>
<dbReference type="AlphaFoldDB" id="A0A7V0Z6F9"/>
<keyword evidence="6" id="KW-0814">Transposable element</keyword>
<evidence type="ECO:0000256" key="4">
    <source>
        <dbReference type="ARBA" id="ARBA00023125"/>
    </source>
</evidence>
<keyword evidence="4 6" id="KW-0238">DNA-binding</keyword>
<dbReference type="GO" id="GO:0004803">
    <property type="term" value="F:transposase activity"/>
    <property type="evidence" value="ECO:0007669"/>
    <property type="project" value="UniProtKB-UniRule"/>
</dbReference>
<organism evidence="7">
    <name type="scientific">candidate division WOR-3 bacterium</name>
    <dbReference type="NCBI Taxonomy" id="2052148"/>
    <lineage>
        <taxon>Bacteria</taxon>
        <taxon>Bacteria division WOR-3</taxon>
    </lineage>
</organism>
<dbReference type="PANTHER" id="PTHR33217">
    <property type="entry name" value="TRANSPOSASE FOR INSERTION SEQUENCE ELEMENT IS1081"/>
    <property type="match status" value="1"/>
</dbReference>
<evidence type="ECO:0000256" key="3">
    <source>
        <dbReference type="ARBA" id="ARBA00022578"/>
    </source>
</evidence>
<dbReference type="GO" id="GO:0006313">
    <property type="term" value="P:DNA transposition"/>
    <property type="evidence" value="ECO:0007669"/>
    <property type="project" value="UniProtKB-UniRule"/>
</dbReference>
<name>A0A7V0Z6F9_UNCW3</name>
<comment type="similarity">
    <text evidence="2 6">Belongs to the transposase mutator family.</text>
</comment>
<evidence type="ECO:0000256" key="1">
    <source>
        <dbReference type="ARBA" id="ARBA00002190"/>
    </source>
</evidence>
<keyword evidence="3 6" id="KW-0815">Transposition</keyword>